<dbReference type="AlphaFoldDB" id="B4D7Q6"/>
<dbReference type="InterPro" id="IPR009056">
    <property type="entry name" value="Cyt_c-like_dom"/>
</dbReference>
<keyword evidence="2 4" id="KW-0479">Metal-binding</keyword>
<dbReference type="eggNOG" id="COG2010">
    <property type="taxonomic scope" value="Bacteria"/>
</dbReference>
<evidence type="ECO:0000256" key="3">
    <source>
        <dbReference type="ARBA" id="ARBA00023004"/>
    </source>
</evidence>
<dbReference type="InParanoid" id="B4D7Q6"/>
<name>B4D7Q6_9BACT</name>
<dbReference type="InterPro" id="IPR036909">
    <property type="entry name" value="Cyt_c-like_dom_sf"/>
</dbReference>
<keyword evidence="1 4" id="KW-0349">Heme</keyword>
<feature type="domain" description="Cytochrome c" evidence="5">
    <location>
        <begin position="25"/>
        <end position="112"/>
    </location>
</feature>
<dbReference type="PROSITE" id="PS51007">
    <property type="entry name" value="CYTC"/>
    <property type="match status" value="1"/>
</dbReference>
<dbReference type="Pfam" id="PF07624">
    <property type="entry name" value="PSD2"/>
    <property type="match status" value="1"/>
</dbReference>
<dbReference type="Pfam" id="PF07635">
    <property type="entry name" value="PSCyt1"/>
    <property type="match status" value="1"/>
</dbReference>
<sequence>MASQRSSSSLPLWLASAVTLVAFPWWSAAGEPDFAQAQAVMKEHCYKCHGAEKQKGDVNLEEFKDASAIAKEPEIWAKVVDVLRGGDMPPSKEPKMADNSRDLLAGWVEQTLDAAIIAKGPDPGPPMIRRLTHAEYRRAVRDLFGIDFDSAGAVGMPEDPVGRGYDNLAVALKIPPALTEKYVSAADETLARLFDPKAQGNNLAGAINAQLRARGASPAQMRETARALMSRLLPRAYRRPVGADETARYVALFDAAIAQRKAPAEAFRFMFKAVLLSPNFLFRVEPDRAGATQPYHVNDLDLASRLSFFLWSSIPDDELLALASQGKLSDPATLRAQVTRMLASPKAKALAEDFAAQWLQLKKLAEARPTIEFFPTFTEELKESMRQEPILFFDALRTSNLPVTDLIDSDFTFLNGALAEHYGISGIKGTAFQRVALQPEEHRGGVLGMGAVLSMTSHTFRTSPTQRGKYVLEVLLGTPPPPPPNNVAQIEDAAAHGEAKSFRELLAQHATDASCAGCHKRIDPLGFGLDHYDAIGRWRESTKDQPLDTAGVLPTGEKFDGPMELKQVLKAKQQRFIENLSEQMLIYALGRELRPADKLAVKKIAADLTQDGFHFSSLISGVVNSYPFQNRRNFAPASSTKTAAR</sequence>
<dbReference type="Proteomes" id="UP000005824">
    <property type="component" value="Unassembled WGS sequence"/>
</dbReference>
<dbReference type="InterPro" id="IPR013036">
    <property type="entry name" value="DUF1587"/>
</dbReference>
<dbReference type="InterPro" id="IPR011429">
    <property type="entry name" value="Cyt_c_Planctomycete-type"/>
</dbReference>
<dbReference type="Pfam" id="PF07631">
    <property type="entry name" value="PSD4"/>
    <property type="match status" value="1"/>
</dbReference>
<evidence type="ECO:0000256" key="4">
    <source>
        <dbReference type="PROSITE-ProRule" id="PRU00433"/>
    </source>
</evidence>
<dbReference type="eggNOG" id="COG0551">
    <property type="taxonomic scope" value="Bacteria"/>
</dbReference>
<dbReference type="Pfam" id="PF07627">
    <property type="entry name" value="PSCyt3"/>
    <property type="match status" value="1"/>
</dbReference>
<dbReference type="InterPro" id="IPR013039">
    <property type="entry name" value="DUF1588"/>
</dbReference>
<dbReference type="SUPFAM" id="SSF46626">
    <property type="entry name" value="Cytochrome c"/>
    <property type="match status" value="1"/>
</dbReference>
<dbReference type="EMBL" id="ABVL01000018">
    <property type="protein sequence ID" value="EDY17546.1"/>
    <property type="molecule type" value="Genomic_DNA"/>
</dbReference>
<comment type="caution">
    <text evidence="6">The sequence shown here is derived from an EMBL/GenBank/DDBJ whole genome shotgun (WGS) entry which is preliminary data.</text>
</comment>
<gene>
    <name evidence="6" type="ORF">CfE428DRAFT_4844</name>
</gene>
<dbReference type="InterPro" id="IPR013042">
    <property type="entry name" value="DUF1592"/>
</dbReference>
<evidence type="ECO:0000259" key="5">
    <source>
        <dbReference type="PROSITE" id="PS51007"/>
    </source>
</evidence>
<dbReference type="Gene3D" id="1.10.760.10">
    <property type="entry name" value="Cytochrome c-like domain"/>
    <property type="match status" value="1"/>
</dbReference>
<dbReference type="Pfam" id="PF07637">
    <property type="entry name" value="PSD5"/>
    <property type="match status" value="1"/>
</dbReference>
<protein>
    <recommendedName>
        <fullName evidence="5">Cytochrome c domain-containing protein</fullName>
    </recommendedName>
</protein>
<evidence type="ECO:0000256" key="2">
    <source>
        <dbReference type="ARBA" id="ARBA00022723"/>
    </source>
</evidence>
<dbReference type="GO" id="GO:0046872">
    <property type="term" value="F:metal ion binding"/>
    <property type="evidence" value="ECO:0007669"/>
    <property type="project" value="UniProtKB-KW"/>
</dbReference>
<dbReference type="InterPro" id="IPR011478">
    <property type="entry name" value="DUF1585"/>
</dbReference>
<dbReference type="RefSeq" id="WP_006982165.1">
    <property type="nucleotide sequence ID" value="NZ_ABVL01000018.1"/>
</dbReference>
<evidence type="ECO:0000313" key="6">
    <source>
        <dbReference type="EMBL" id="EDY17546.1"/>
    </source>
</evidence>
<keyword evidence="3 4" id="KW-0408">Iron</keyword>
<dbReference type="InterPro" id="IPR013043">
    <property type="entry name" value="DUF1595"/>
</dbReference>
<evidence type="ECO:0000313" key="7">
    <source>
        <dbReference type="Proteomes" id="UP000005824"/>
    </source>
</evidence>
<dbReference type="STRING" id="497964.CfE428DRAFT_4844"/>
<dbReference type="Pfam" id="PF07626">
    <property type="entry name" value="PSD3"/>
    <property type="match status" value="1"/>
</dbReference>
<proteinExistence type="predicted"/>
<reference evidence="6 7" key="1">
    <citation type="journal article" date="2011" name="J. Bacteriol.">
        <title>Genome sequence of Chthoniobacter flavus Ellin428, an aerobic heterotrophic soil bacterium.</title>
        <authorList>
            <person name="Kant R."/>
            <person name="van Passel M.W."/>
            <person name="Palva A."/>
            <person name="Lucas S."/>
            <person name="Lapidus A."/>
            <person name="Glavina Del Rio T."/>
            <person name="Dalin E."/>
            <person name="Tice H."/>
            <person name="Bruce D."/>
            <person name="Goodwin L."/>
            <person name="Pitluck S."/>
            <person name="Larimer F.W."/>
            <person name="Land M.L."/>
            <person name="Hauser L."/>
            <person name="Sangwan P."/>
            <person name="de Vos W.M."/>
            <person name="Janssen P.H."/>
            <person name="Smidt H."/>
        </authorList>
    </citation>
    <scope>NUCLEOTIDE SEQUENCE [LARGE SCALE GENOMIC DNA]</scope>
    <source>
        <strain evidence="6 7">Ellin428</strain>
    </source>
</reference>
<dbReference type="GO" id="GO:0020037">
    <property type="term" value="F:heme binding"/>
    <property type="evidence" value="ECO:0007669"/>
    <property type="project" value="InterPro"/>
</dbReference>
<dbReference type="GO" id="GO:0009055">
    <property type="term" value="F:electron transfer activity"/>
    <property type="evidence" value="ECO:0007669"/>
    <property type="project" value="InterPro"/>
</dbReference>
<keyword evidence="7" id="KW-1185">Reference proteome</keyword>
<accession>B4D7Q6</accession>
<organism evidence="6 7">
    <name type="scientific">Chthoniobacter flavus Ellin428</name>
    <dbReference type="NCBI Taxonomy" id="497964"/>
    <lineage>
        <taxon>Bacteria</taxon>
        <taxon>Pseudomonadati</taxon>
        <taxon>Verrucomicrobiota</taxon>
        <taxon>Spartobacteria</taxon>
        <taxon>Chthoniobacterales</taxon>
        <taxon>Chthoniobacteraceae</taxon>
        <taxon>Chthoniobacter</taxon>
    </lineage>
</organism>
<evidence type="ECO:0000256" key="1">
    <source>
        <dbReference type="ARBA" id="ARBA00022617"/>
    </source>
</evidence>